<protein>
    <recommendedName>
        <fullName evidence="6">dolichyl-diphosphooligosaccharide--protein glycotransferase</fullName>
        <ecNumber evidence="6">2.4.99.18</ecNumber>
    </recommendedName>
</protein>
<organism evidence="18 19">
    <name type="scientific">Eimeria necatrix</name>
    <dbReference type="NCBI Taxonomy" id="51315"/>
    <lineage>
        <taxon>Eukaryota</taxon>
        <taxon>Sar</taxon>
        <taxon>Alveolata</taxon>
        <taxon>Apicomplexa</taxon>
        <taxon>Conoidasida</taxon>
        <taxon>Coccidia</taxon>
        <taxon>Eucoccidiorida</taxon>
        <taxon>Eimeriorina</taxon>
        <taxon>Eimeriidae</taxon>
        <taxon>Eimeria</taxon>
    </lineage>
</organism>
<dbReference type="OrthoDB" id="10261066at2759"/>
<evidence type="ECO:0000256" key="5">
    <source>
        <dbReference type="ARBA" id="ARBA00010810"/>
    </source>
</evidence>
<comment type="subcellular location">
    <subcellularLocation>
        <location evidence="3">Endomembrane system</location>
        <topology evidence="3">Multi-pass membrane protein</topology>
    </subcellularLocation>
</comment>
<evidence type="ECO:0000313" key="19">
    <source>
        <dbReference type="Proteomes" id="UP000030754"/>
    </source>
</evidence>
<comment type="cofactor">
    <cofactor evidence="1">
        <name>Mn(2+)</name>
        <dbReference type="ChEBI" id="CHEBI:29035"/>
    </cofactor>
</comment>
<dbReference type="Pfam" id="PF02516">
    <property type="entry name" value="STT3"/>
    <property type="match status" value="1"/>
</dbReference>
<keyword evidence="7" id="KW-0328">Glycosyltransferase</keyword>
<evidence type="ECO:0000256" key="7">
    <source>
        <dbReference type="ARBA" id="ARBA00022676"/>
    </source>
</evidence>
<dbReference type="AlphaFoldDB" id="U6MS40"/>
<name>U6MS40_9EIME</name>
<keyword evidence="11" id="KW-0460">Magnesium</keyword>
<evidence type="ECO:0000256" key="9">
    <source>
        <dbReference type="ARBA" id="ARBA00022692"/>
    </source>
</evidence>
<evidence type="ECO:0000256" key="16">
    <source>
        <dbReference type="SAM" id="Phobius"/>
    </source>
</evidence>
<sequence length="394" mass="43497">MLLCLSTRLFPFIRGESTIYDFDPYFNHRATKFLAKEGFSEFWNWYDDGEPLRPSLCFGEPPPLTTSSWYPLGRPSGQTLFPGLMTTSYLFHKILSFCGIIVSVYDVSCYLPPFFSCLTALVVHCFTKHASGSRAAGLFAALFVGISPAYIKTSLVGSYDNECIAIFAMISGFYMWTRAVKRGTMISALLAAIPSAYMASAWGGYVFLINAIAIHVFALCVLGLITPKHEVAYIVFYVIITAFCINIPFLNFTPLWSSEHMASHGVFVLVIASAVARFASSLVPKDLVKDLQAWVIGLAGLLILIVLSILALTVIQVEGVESPFAFAALMHTVLLQTLLVKESDQGFLPLRLIGQNSVVAEVPNFAGSYLRNQVYTYRGFRVRAPTTNLVHILP</sequence>
<dbReference type="GO" id="GO:0012505">
    <property type="term" value="C:endomembrane system"/>
    <property type="evidence" value="ECO:0007669"/>
    <property type="project" value="UniProtKB-SubCell"/>
</dbReference>
<dbReference type="GeneID" id="25470870"/>
<dbReference type="InterPro" id="IPR003674">
    <property type="entry name" value="Oligo_trans_STT3"/>
</dbReference>
<evidence type="ECO:0000256" key="15">
    <source>
        <dbReference type="ARBA" id="ARBA00048829"/>
    </source>
</evidence>
<evidence type="ECO:0000256" key="11">
    <source>
        <dbReference type="ARBA" id="ARBA00022842"/>
    </source>
</evidence>
<comment type="catalytic activity">
    <reaction evidence="15">
        <text>a di-trans,poly-cis-dolichyl diphosphooligosaccharide + L-asparaginyl-[protein] = N(4)-(oligosaccharide-(1-&gt;4)-N-acetyl-beta-D-glucosaminyl-(1-&gt;4)-N-acetyl-beta-D-glucosaminyl)-L-asparaginyl-[protein] + a di-trans,poly-cis-dolichyl diphosphate + H(+)</text>
        <dbReference type="Rhea" id="RHEA:22980"/>
        <dbReference type="Rhea" id="RHEA-COMP:12804"/>
        <dbReference type="Rhea" id="RHEA-COMP:12805"/>
        <dbReference type="Rhea" id="RHEA-COMP:19506"/>
        <dbReference type="Rhea" id="RHEA-COMP:19509"/>
        <dbReference type="ChEBI" id="CHEBI:15378"/>
        <dbReference type="ChEBI" id="CHEBI:50347"/>
        <dbReference type="ChEBI" id="CHEBI:57497"/>
        <dbReference type="ChEBI" id="CHEBI:57570"/>
        <dbReference type="ChEBI" id="CHEBI:132529"/>
        <dbReference type="EC" id="2.4.99.18"/>
    </reaction>
</comment>
<comment type="pathway">
    <text evidence="4">Protein modification; protein glycosylation.</text>
</comment>
<feature type="transmembrane region" description="Helical" evidence="16">
    <location>
        <begin position="94"/>
        <end position="123"/>
    </location>
</feature>
<keyword evidence="12 16" id="KW-1133">Transmembrane helix</keyword>
<dbReference type="InterPro" id="IPR048307">
    <property type="entry name" value="STT3_N"/>
</dbReference>
<feature type="transmembrane region" description="Helical" evidence="16">
    <location>
        <begin position="183"/>
        <end position="199"/>
    </location>
</feature>
<evidence type="ECO:0000256" key="8">
    <source>
        <dbReference type="ARBA" id="ARBA00022679"/>
    </source>
</evidence>
<dbReference type="GO" id="GO:0004579">
    <property type="term" value="F:dolichyl-diphosphooligosaccharide-protein glycotransferase activity"/>
    <property type="evidence" value="ECO:0007669"/>
    <property type="project" value="UniProtKB-EC"/>
</dbReference>
<evidence type="ECO:0000256" key="14">
    <source>
        <dbReference type="ARBA" id="ARBA00023211"/>
    </source>
</evidence>
<keyword evidence="19" id="KW-1185">Reference proteome</keyword>
<evidence type="ECO:0000256" key="13">
    <source>
        <dbReference type="ARBA" id="ARBA00023136"/>
    </source>
</evidence>
<dbReference type="VEuPathDB" id="ToxoDB:ENH_00006800"/>
<keyword evidence="9 16" id="KW-0812">Transmembrane</keyword>
<proteinExistence type="inferred from homology"/>
<dbReference type="EC" id="2.4.99.18" evidence="6"/>
<dbReference type="RefSeq" id="XP_013433751.1">
    <property type="nucleotide sequence ID" value="XM_013578297.1"/>
</dbReference>
<keyword evidence="10" id="KW-0479">Metal-binding</keyword>
<feature type="domain" description="Oligosaccharyl transferase STT3 N-terminal" evidence="17">
    <location>
        <begin position="5"/>
        <end position="331"/>
    </location>
</feature>
<feature type="transmembrane region" description="Helical" evidence="16">
    <location>
        <begin position="135"/>
        <end position="151"/>
    </location>
</feature>
<evidence type="ECO:0000313" key="18">
    <source>
        <dbReference type="EMBL" id="CDJ65284.1"/>
    </source>
</evidence>
<dbReference type="GO" id="GO:0046872">
    <property type="term" value="F:metal ion binding"/>
    <property type="evidence" value="ECO:0007669"/>
    <property type="project" value="UniProtKB-KW"/>
</dbReference>
<comment type="cofactor">
    <cofactor evidence="2">
        <name>Mg(2+)</name>
        <dbReference type="ChEBI" id="CHEBI:18420"/>
    </cofactor>
</comment>
<feature type="transmembrane region" description="Helical" evidence="16">
    <location>
        <begin position="205"/>
        <end position="224"/>
    </location>
</feature>
<dbReference type="UniPathway" id="UPA00378"/>
<gene>
    <name evidence="18" type="ORF">ENH_00006800</name>
</gene>
<evidence type="ECO:0000256" key="6">
    <source>
        <dbReference type="ARBA" id="ARBA00012605"/>
    </source>
</evidence>
<dbReference type="EMBL" id="HG723122">
    <property type="protein sequence ID" value="CDJ65284.1"/>
    <property type="molecule type" value="Genomic_DNA"/>
</dbReference>
<evidence type="ECO:0000256" key="12">
    <source>
        <dbReference type="ARBA" id="ARBA00022989"/>
    </source>
</evidence>
<feature type="transmembrane region" description="Helical" evidence="16">
    <location>
        <begin position="261"/>
        <end position="279"/>
    </location>
</feature>
<reference evidence="18" key="2">
    <citation type="submission" date="2013-10" db="EMBL/GenBank/DDBJ databases">
        <authorList>
            <person name="Aslett M."/>
        </authorList>
    </citation>
    <scope>NUCLEOTIDE SEQUENCE [LARGE SCALE GENOMIC DNA]</scope>
    <source>
        <strain evidence="18">Houghton</strain>
    </source>
</reference>
<dbReference type="GO" id="GO:0016020">
    <property type="term" value="C:membrane"/>
    <property type="evidence" value="ECO:0007669"/>
    <property type="project" value="InterPro"/>
</dbReference>
<evidence type="ECO:0000256" key="4">
    <source>
        <dbReference type="ARBA" id="ARBA00004922"/>
    </source>
</evidence>
<evidence type="ECO:0000259" key="17">
    <source>
        <dbReference type="Pfam" id="PF02516"/>
    </source>
</evidence>
<dbReference type="Proteomes" id="UP000030754">
    <property type="component" value="Unassembled WGS sequence"/>
</dbReference>
<evidence type="ECO:0000256" key="2">
    <source>
        <dbReference type="ARBA" id="ARBA00001946"/>
    </source>
</evidence>
<evidence type="ECO:0000256" key="10">
    <source>
        <dbReference type="ARBA" id="ARBA00022723"/>
    </source>
</evidence>
<reference evidence="18" key="1">
    <citation type="submission" date="2013-10" db="EMBL/GenBank/DDBJ databases">
        <title>Genomic analysis of the causative agents of coccidiosis in chickens.</title>
        <authorList>
            <person name="Reid A.J."/>
            <person name="Blake D."/>
            <person name="Billington K."/>
            <person name="Browne H."/>
            <person name="Dunn M."/>
            <person name="Hung S."/>
            <person name="Kawahara F."/>
            <person name="Miranda-Saavedra D."/>
            <person name="Mourier T."/>
            <person name="Nagra H."/>
            <person name="Otto T.D."/>
            <person name="Rawlings N."/>
            <person name="Sanchez A."/>
            <person name="Sanders M."/>
            <person name="Subramaniam C."/>
            <person name="Tay Y."/>
            <person name="Dear P."/>
            <person name="Doerig C."/>
            <person name="Gruber A."/>
            <person name="Parkinson J."/>
            <person name="Shirley M."/>
            <person name="Wan K.L."/>
            <person name="Berriman M."/>
            <person name="Tomley F."/>
            <person name="Pain A."/>
        </authorList>
    </citation>
    <scope>NUCLEOTIDE SEQUENCE [LARGE SCALE GENOMIC DNA]</scope>
    <source>
        <strain evidence="18">Houghton</strain>
    </source>
</reference>
<feature type="transmembrane region" description="Helical" evidence="16">
    <location>
        <begin position="231"/>
        <end position="249"/>
    </location>
</feature>
<dbReference type="PANTHER" id="PTHR13872:SF1">
    <property type="entry name" value="DOLICHYL-DIPHOSPHOOLIGOSACCHARIDE--PROTEIN GLYCOSYLTRANSFERASE SUBUNIT STT3B"/>
    <property type="match status" value="1"/>
</dbReference>
<dbReference type="PANTHER" id="PTHR13872">
    <property type="entry name" value="DOLICHYL-DIPHOSPHOOLIGOSACCHARIDE--PROTEIN GLYCOSYLTRANSFERASE SUBUNIT"/>
    <property type="match status" value="1"/>
</dbReference>
<keyword evidence="14" id="KW-0464">Manganese</keyword>
<evidence type="ECO:0000256" key="1">
    <source>
        <dbReference type="ARBA" id="ARBA00001936"/>
    </source>
</evidence>
<feature type="transmembrane region" description="Helical" evidence="16">
    <location>
        <begin position="291"/>
        <end position="317"/>
    </location>
</feature>
<accession>U6MS40</accession>
<keyword evidence="13 16" id="KW-0472">Membrane</keyword>
<evidence type="ECO:0000256" key="3">
    <source>
        <dbReference type="ARBA" id="ARBA00004127"/>
    </source>
</evidence>
<keyword evidence="8 18" id="KW-0808">Transferase</keyword>
<comment type="similarity">
    <text evidence="5">Belongs to the STT3 family.</text>
</comment>